<dbReference type="EMBL" id="ATHI01000028">
    <property type="protein sequence ID" value="EPR31598.1"/>
    <property type="molecule type" value="Genomic_DNA"/>
</dbReference>
<evidence type="ECO:0000256" key="3">
    <source>
        <dbReference type="ARBA" id="ARBA00022801"/>
    </source>
</evidence>
<evidence type="ECO:0000256" key="4">
    <source>
        <dbReference type="PROSITE-ProRule" id="PRU00339"/>
    </source>
</evidence>
<accession>S7UH60</accession>
<dbReference type="EC" id="3.5.1.28" evidence="2"/>
<dbReference type="GO" id="GO:0009253">
    <property type="term" value="P:peptidoglycan catabolic process"/>
    <property type="evidence" value="ECO:0007669"/>
    <property type="project" value="InterPro"/>
</dbReference>
<sequence>MQYDELKGLLSRDASIARMTRRAAVQLLAVSAVTAASLPWAMSALARESPQGLDPHTEAFRGQELLTRGRYAEAADVLAAAAATAPREEWIWLLAGRAQFFAGRFGEARESFRRVLRLNPADAQAQMMLERISMHPLPDDVQPQATVRGEANAGKAREEARAALAGRAMARVVIDPGHGGRDVGSSGPAGRYEKDAALALSLRAARRLKAVEPDLGVFLTRRADRFLTVAERVGAAERLSAGLFVSLHCDVSIEEPEVYIWGEAATSSPALRATARENAALRLETTALDRQGVGALFSRALRRRVQAVSAALAQILAQEIGAGGGHAGPFKILAQARVPSVLIIVPWMSREFEDIWAERLAAAVQRLRVLSGEAS</sequence>
<comment type="caution">
    <text evidence="6">The sequence shown here is derived from an EMBL/GenBank/DDBJ whole genome shotgun (WGS) entry which is preliminary data.</text>
</comment>
<evidence type="ECO:0000256" key="1">
    <source>
        <dbReference type="ARBA" id="ARBA00001561"/>
    </source>
</evidence>
<dbReference type="Gene3D" id="1.25.40.10">
    <property type="entry name" value="Tetratricopeptide repeat domain"/>
    <property type="match status" value="1"/>
</dbReference>
<dbReference type="Proteomes" id="UP000014975">
    <property type="component" value="Unassembled WGS sequence"/>
</dbReference>
<dbReference type="SUPFAM" id="SSF53187">
    <property type="entry name" value="Zn-dependent exopeptidases"/>
    <property type="match status" value="1"/>
</dbReference>
<dbReference type="PANTHER" id="PTHR30404:SF0">
    <property type="entry name" value="N-ACETYLMURAMOYL-L-ALANINE AMIDASE AMIC"/>
    <property type="match status" value="1"/>
</dbReference>
<dbReference type="AlphaFoldDB" id="S7UH60"/>
<dbReference type="InterPro" id="IPR019734">
    <property type="entry name" value="TPR_rpt"/>
</dbReference>
<organism evidence="6 7">
    <name type="scientific">Alkalidesulfovibrio alkalitolerans DSM 16529</name>
    <dbReference type="NCBI Taxonomy" id="1121439"/>
    <lineage>
        <taxon>Bacteria</taxon>
        <taxon>Pseudomonadati</taxon>
        <taxon>Thermodesulfobacteriota</taxon>
        <taxon>Desulfovibrionia</taxon>
        <taxon>Desulfovibrionales</taxon>
        <taxon>Desulfovibrionaceae</taxon>
        <taxon>Alkalidesulfovibrio</taxon>
    </lineage>
</organism>
<evidence type="ECO:0000313" key="6">
    <source>
        <dbReference type="EMBL" id="EPR31598.1"/>
    </source>
</evidence>
<reference evidence="6 7" key="1">
    <citation type="journal article" date="2013" name="Genome Announc.">
        <title>Draft genome sequences for three mercury-methylating, sulfate-reducing bacteria.</title>
        <authorList>
            <person name="Brown S.D."/>
            <person name="Hurt R.A.Jr."/>
            <person name="Gilmour C.C."/>
            <person name="Elias D.A."/>
        </authorList>
    </citation>
    <scope>NUCLEOTIDE SEQUENCE [LARGE SCALE GENOMIC DNA]</scope>
    <source>
        <strain evidence="6 7">DSM 16529</strain>
    </source>
</reference>
<dbReference type="PROSITE" id="PS50005">
    <property type="entry name" value="TPR"/>
    <property type="match status" value="1"/>
</dbReference>
<dbReference type="STRING" id="1121439.dsat_0922"/>
<dbReference type="InterPro" id="IPR050695">
    <property type="entry name" value="N-acetylmuramoyl_amidase_3"/>
</dbReference>
<proteinExistence type="predicted"/>
<evidence type="ECO:0000256" key="2">
    <source>
        <dbReference type="ARBA" id="ARBA00011901"/>
    </source>
</evidence>
<dbReference type="GO" id="GO:0008745">
    <property type="term" value="F:N-acetylmuramoyl-L-alanine amidase activity"/>
    <property type="evidence" value="ECO:0007669"/>
    <property type="project" value="UniProtKB-EC"/>
</dbReference>
<dbReference type="RefSeq" id="WP_020887619.1">
    <property type="nucleotide sequence ID" value="NZ_ATHI01000028.1"/>
</dbReference>
<dbReference type="InterPro" id="IPR002508">
    <property type="entry name" value="MurNAc-LAA_cat"/>
</dbReference>
<dbReference type="Pfam" id="PF14559">
    <property type="entry name" value="TPR_19"/>
    <property type="match status" value="1"/>
</dbReference>
<dbReference type="Gene3D" id="3.40.630.40">
    <property type="entry name" value="Zn-dependent exopeptidases"/>
    <property type="match status" value="1"/>
</dbReference>
<dbReference type="Pfam" id="PF01520">
    <property type="entry name" value="Amidase_3"/>
    <property type="match status" value="1"/>
</dbReference>
<dbReference type="PANTHER" id="PTHR30404">
    <property type="entry name" value="N-ACETYLMURAMOYL-L-ALANINE AMIDASE"/>
    <property type="match status" value="1"/>
</dbReference>
<protein>
    <recommendedName>
        <fullName evidence="2">N-acetylmuramoyl-L-alanine amidase</fullName>
        <ecNumber evidence="2">3.5.1.28</ecNumber>
    </recommendedName>
</protein>
<dbReference type="GO" id="GO:0030288">
    <property type="term" value="C:outer membrane-bounded periplasmic space"/>
    <property type="evidence" value="ECO:0007669"/>
    <property type="project" value="TreeGrafter"/>
</dbReference>
<gene>
    <name evidence="6" type="ORF">dsat_0922</name>
</gene>
<comment type="catalytic activity">
    <reaction evidence="1">
        <text>Hydrolyzes the link between N-acetylmuramoyl residues and L-amino acid residues in certain cell-wall glycopeptides.</text>
        <dbReference type="EC" id="3.5.1.28"/>
    </reaction>
</comment>
<evidence type="ECO:0000259" key="5">
    <source>
        <dbReference type="Pfam" id="PF01520"/>
    </source>
</evidence>
<dbReference type="CDD" id="cd02696">
    <property type="entry name" value="MurNAc-LAA"/>
    <property type="match status" value="1"/>
</dbReference>
<keyword evidence="7" id="KW-1185">Reference proteome</keyword>
<dbReference type="OrthoDB" id="9806267at2"/>
<dbReference type="SUPFAM" id="SSF48452">
    <property type="entry name" value="TPR-like"/>
    <property type="match status" value="1"/>
</dbReference>
<feature type="domain" description="MurNAc-LAA" evidence="5">
    <location>
        <begin position="172"/>
        <end position="354"/>
    </location>
</feature>
<dbReference type="eggNOG" id="COG0860">
    <property type="taxonomic scope" value="Bacteria"/>
</dbReference>
<keyword evidence="4" id="KW-0802">TPR repeat</keyword>
<dbReference type="InterPro" id="IPR011990">
    <property type="entry name" value="TPR-like_helical_dom_sf"/>
</dbReference>
<feature type="repeat" description="TPR" evidence="4">
    <location>
        <begin position="89"/>
        <end position="122"/>
    </location>
</feature>
<evidence type="ECO:0000313" key="7">
    <source>
        <dbReference type="Proteomes" id="UP000014975"/>
    </source>
</evidence>
<name>S7UH60_9BACT</name>
<keyword evidence="3 6" id="KW-0378">Hydrolase</keyword>